<dbReference type="HOGENOM" id="CLU_271391_0_0_1"/>
<feature type="region of interest" description="Disordered" evidence="3">
    <location>
        <begin position="205"/>
        <end position="229"/>
    </location>
</feature>
<dbReference type="EMBL" id="KN823293">
    <property type="protein sequence ID" value="KIO18355.1"/>
    <property type="molecule type" value="Genomic_DNA"/>
</dbReference>
<feature type="coiled-coil region" evidence="2">
    <location>
        <begin position="1063"/>
        <end position="1090"/>
    </location>
</feature>
<dbReference type="InterPro" id="IPR000232">
    <property type="entry name" value="HSF_DNA-bd"/>
</dbReference>
<evidence type="ECO:0000256" key="1">
    <source>
        <dbReference type="ARBA" id="ARBA00023125"/>
    </source>
</evidence>
<dbReference type="Gene3D" id="1.10.10.10">
    <property type="entry name" value="Winged helix-like DNA-binding domain superfamily/Winged helix DNA-binding domain"/>
    <property type="match status" value="1"/>
</dbReference>
<dbReference type="GO" id="GO:0003700">
    <property type="term" value="F:DNA-binding transcription factor activity"/>
    <property type="evidence" value="ECO:0007669"/>
    <property type="project" value="InterPro"/>
</dbReference>
<keyword evidence="4" id="KW-1133">Transmembrane helix</keyword>
<keyword evidence="4" id="KW-0812">Transmembrane</keyword>
<gene>
    <name evidence="6" type="ORF">M407DRAFT_225876</name>
</gene>
<evidence type="ECO:0000256" key="4">
    <source>
        <dbReference type="SAM" id="Phobius"/>
    </source>
</evidence>
<evidence type="ECO:0000259" key="5">
    <source>
        <dbReference type="Pfam" id="PF00447"/>
    </source>
</evidence>
<dbReference type="GO" id="GO:0043565">
    <property type="term" value="F:sequence-specific DNA binding"/>
    <property type="evidence" value="ECO:0007669"/>
    <property type="project" value="InterPro"/>
</dbReference>
<proteinExistence type="predicted"/>
<reference evidence="6 7" key="1">
    <citation type="submission" date="2014-04" db="EMBL/GenBank/DDBJ databases">
        <authorList>
            <consortium name="DOE Joint Genome Institute"/>
            <person name="Kuo A."/>
            <person name="Girlanda M."/>
            <person name="Perotto S."/>
            <person name="Kohler A."/>
            <person name="Nagy L.G."/>
            <person name="Floudas D."/>
            <person name="Copeland A."/>
            <person name="Barry K.W."/>
            <person name="Cichocki N."/>
            <person name="Veneault-Fourrey C."/>
            <person name="LaButti K."/>
            <person name="Lindquist E.A."/>
            <person name="Lipzen A."/>
            <person name="Lundell T."/>
            <person name="Morin E."/>
            <person name="Murat C."/>
            <person name="Sun H."/>
            <person name="Tunlid A."/>
            <person name="Henrissat B."/>
            <person name="Grigoriev I.V."/>
            <person name="Hibbett D.S."/>
            <person name="Martin F."/>
            <person name="Nordberg H.P."/>
            <person name="Cantor M.N."/>
            <person name="Hua S.X."/>
        </authorList>
    </citation>
    <scope>NUCLEOTIDE SEQUENCE [LARGE SCALE GENOMIC DNA]</scope>
    <source>
        <strain evidence="6 7">MUT 4182</strain>
    </source>
</reference>
<dbReference type="Pfam" id="PF00447">
    <property type="entry name" value="HSF_DNA-bind"/>
    <property type="match status" value="1"/>
</dbReference>
<feature type="region of interest" description="Disordered" evidence="3">
    <location>
        <begin position="1032"/>
        <end position="1061"/>
    </location>
</feature>
<keyword evidence="1" id="KW-0238">DNA-binding</keyword>
<feature type="compositionally biased region" description="Low complexity" evidence="3">
    <location>
        <begin position="207"/>
        <end position="218"/>
    </location>
</feature>
<reference evidence="7" key="2">
    <citation type="submission" date="2015-01" db="EMBL/GenBank/DDBJ databases">
        <title>Evolutionary Origins and Diversification of the Mycorrhizal Mutualists.</title>
        <authorList>
            <consortium name="DOE Joint Genome Institute"/>
            <consortium name="Mycorrhizal Genomics Consortium"/>
            <person name="Kohler A."/>
            <person name="Kuo A."/>
            <person name="Nagy L.G."/>
            <person name="Floudas D."/>
            <person name="Copeland A."/>
            <person name="Barry K.W."/>
            <person name="Cichocki N."/>
            <person name="Veneault-Fourrey C."/>
            <person name="LaButti K."/>
            <person name="Lindquist E.A."/>
            <person name="Lipzen A."/>
            <person name="Lundell T."/>
            <person name="Morin E."/>
            <person name="Murat C."/>
            <person name="Riley R."/>
            <person name="Ohm R."/>
            <person name="Sun H."/>
            <person name="Tunlid A."/>
            <person name="Henrissat B."/>
            <person name="Grigoriev I.V."/>
            <person name="Hibbett D.S."/>
            <person name="Martin F."/>
        </authorList>
    </citation>
    <scope>NUCLEOTIDE SEQUENCE [LARGE SCALE GENOMIC DNA]</scope>
    <source>
        <strain evidence="7">MUT 4182</strain>
    </source>
</reference>
<feature type="compositionally biased region" description="Polar residues" evidence="3">
    <location>
        <begin position="877"/>
        <end position="888"/>
    </location>
</feature>
<evidence type="ECO:0000313" key="6">
    <source>
        <dbReference type="EMBL" id="KIO18355.1"/>
    </source>
</evidence>
<feature type="region of interest" description="Disordered" evidence="3">
    <location>
        <begin position="500"/>
        <end position="526"/>
    </location>
</feature>
<accession>A0A0C3PU64</accession>
<keyword evidence="2" id="KW-0175">Coiled coil</keyword>
<dbReference type="AlphaFoldDB" id="A0A0C3PU64"/>
<name>A0A0C3PU64_9AGAM</name>
<protein>
    <recommendedName>
        <fullName evidence="5">HSF-type DNA-binding domain-containing protein</fullName>
    </recommendedName>
</protein>
<dbReference type="InterPro" id="IPR036388">
    <property type="entry name" value="WH-like_DNA-bd_sf"/>
</dbReference>
<organism evidence="6 7">
    <name type="scientific">Tulasnella calospora MUT 4182</name>
    <dbReference type="NCBI Taxonomy" id="1051891"/>
    <lineage>
        <taxon>Eukaryota</taxon>
        <taxon>Fungi</taxon>
        <taxon>Dikarya</taxon>
        <taxon>Basidiomycota</taxon>
        <taxon>Agaricomycotina</taxon>
        <taxon>Agaricomycetes</taxon>
        <taxon>Cantharellales</taxon>
        <taxon>Tulasnellaceae</taxon>
        <taxon>Tulasnella</taxon>
    </lineage>
</organism>
<keyword evidence="7" id="KW-1185">Reference proteome</keyword>
<feature type="region of interest" description="Disordered" evidence="3">
    <location>
        <begin position="1"/>
        <end position="21"/>
    </location>
</feature>
<dbReference type="Proteomes" id="UP000054248">
    <property type="component" value="Unassembled WGS sequence"/>
</dbReference>
<keyword evidence="4" id="KW-0472">Membrane</keyword>
<feature type="transmembrane region" description="Helical" evidence="4">
    <location>
        <begin position="111"/>
        <end position="132"/>
    </location>
</feature>
<evidence type="ECO:0000313" key="7">
    <source>
        <dbReference type="Proteomes" id="UP000054248"/>
    </source>
</evidence>
<feature type="domain" description="HSF-type DNA-binding" evidence="5">
    <location>
        <begin position="918"/>
        <end position="1030"/>
    </location>
</feature>
<evidence type="ECO:0000256" key="2">
    <source>
        <dbReference type="SAM" id="Coils"/>
    </source>
</evidence>
<feature type="compositionally biased region" description="Polar residues" evidence="3">
    <location>
        <begin position="1050"/>
        <end position="1061"/>
    </location>
</feature>
<evidence type="ECO:0000256" key="3">
    <source>
        <dbReference type="SAM" id="MobiDB-lite"/>
    </source>
</evidence>
<sequence length="1195" mass="132118">MCRSAAKTAAERALAEPEPASPGDVTWTDVFGFRIVFHDPTLNAVLEAAPVLEPRPDELDVWIEHVFYDQPRFPSACYALEFKSLAGPTATAADGEAVITPRHWVAHSTNVLILTFLLLASVLATITAVLAIHGQKPVFDTVITANRGGPSVEGLTTTKFPPQSSAPVLIYSFPFNAPDGSTPRISISKRISNAEIKYRELSREKFGSAAGSSSGKKPGPAREEDDDDEKLAKVMQECIAPRLARLVISLLHRYRKLGPKLTFGILGLLENCDSLPPEFWKVTANSQLEGYQEGAMRILRSFERYIFELENVEPSHRVYLSALAKAVEQAQAEPSLNEATWADVFIIRHLWFDPTLKAVIDSEKWTPSEGRQAFMAVIDEEPSHKQPQPVIGLVGDLVPTVSDENVGHPVTRHSYPKTVEGPLDRVQTRGGYFQTEETPKRRHAGKPFLREVLLTSEALLAKNVRLPAQSVEFPLCASIVWADINIFPHCTFLQTPYTSKTELDQPLPPEQPSHMHPLTATPGSDASTLWPDYASPEERLPKPTSEDLKKQMAKLFETDQKADENVRYAVQLREWAKEVRGRSSSSGWSTLIRSRWLVIETLNDHLEHWDIEGAGGSGEASNGDDPVASFDGAVWKFGGWVCRRRGSWRVGGTVGNELKASSIGGCSSAERSVKDHVLAIGDEDEGSIRRCMQCPGPVNSSSSGYVLRPPGSGSGSSEPPCMHVELAFQFSEPSWTWLLDEIPPYQKVPFSPRSLQDSKAMHAMASWRRKTRPEIIIGDPEDILEARNASWRSGTHLGDPEHILDARCVHDDAQRGHSATTRHASPVVNYVAYLRPWTNCAPLPSSPPSSLSPDRAPHGAQYFSEPGQGGGVEPPQTDINDSQMQEASGHQGALAGEPSPQSSNDVEASTRQRREIPFPEKLYKVLQEGRKDIRWGRTSDGRDAIEIPSRKALNDSVLPKYFGGNQVYTASIGIDDDRTHALSQLETFEKYLRDHEFNNLYRDKDRRLWVHSKNHFRRDQPWLLRQIKTKKAIDREEPSPGHQHGPPTEPTTSNGGSQSAGQIDLHSLQINQLQDEIIRLRARIEKLESWSQAAAIELAMVYKQLFETVTASNSTNTFRPPGAQCTDDGGSGCLPGVNSGAFRFSGADIPPSAPSGSDLTTDFVNDPVYQFSPIFSPSTSAQDSDLRAMDYFNSR</sequence>
<feature type="region of interest" description="Disordered" evidence="3">
    <location>
        <begin position="844"/>
        <end position="914"/>
    </location>
</feature>